<evidence type="ECO:0000313" key="1">
    <source>
        <dbReference type="EMBL" id="KAE8124643.1"/>
    </source>
</evidence>
<sequence>MGGAAGGSEAGGRSLDAGFSSLFSGSSWIFSSDHECGRGGHGLVVDRVLVVYT</sequence>
<dbReference type="EMBL" id="CM017328">
    <property type="protein sequence ID" value="KAE8124643.1"/>
    <property type="molecule type" value="Genomic_DNA"/>
</dbReference>
<gene>
    <name evidence="1" type="ORF">FH972_019510</name>
</gene>
<evidence type="ECO:0000313" key="2">
    <source>
        <dbReference type="Proteomes" id="UP000327013"/>
    </source>
</evidence>
<accession>A0A5N6RTV9</accession>
<protein>
    <submittedName>
        <fullName evidence="1">Uncharacterized protein</fullName>
    </submittedName>
</protein>
<dbReference type="OrthoDB" id="409725at2759"/>
<reference evidence="1 2" key="1">
    <citation type="submission" date="2019-06" db="EMBL/GenBank/DDBJ databases">
        <title>A chromosomal-level reference genome of Carpinus fangiana (Coryloideae, Betulaceae).</title>
        <authorList>
            <person name="Yang X."/>
            <person name="Wang Z."/>
            <person name="Zhang L."/>
            <person name="Hao G."/>
            <person name="Liu J."/>
            <person name="Yang Y."/>
        </authorList>
    </citation>
    <scope>NUCLEOTIDE SEQUENCE [LARGE SCALE GENOMIC DNA]</scope>
    <source>
        <strain evidence="1">Cfa_2016G</strain>
        <tissue evidence="1">Leaf</tissue>
    </source>
</reference>
<dbReference type="Proteomes" id="UP000327013">
    <property type="component" value="Chromosome 8"/>
</dbReference>
<organism evidence="1 2">
    <name type="scientific">Carpinus fangiana</name>
    <dbReference type="NCBI Taxonomy" id="176857"/>
    <lineage>
        <taxon>Eukaryota</taxon>
        <taxon>Viridiplantae</taxon>
        <taxon>Streptophyta</taxon>
        <taxon>Embryophyta</taxon>
        <taxon>Tracheophyta</taxon>
        <taxon>Spermatophyta</taxon>
        <taxon>Magnoliopsida</taxon>
        <taxon>eudicotyledons</taxon>
        <taxon>Gunneridae</taxon>
        <taxon>Pentapetalae</taxon>
        <taxon>rosids</taxon>
        <taxon>fabids</taxon>
        <taxon>Fagales</taxon>
        <taxon>Betulaceae</taxon>
        <taxon>Carpinus</taxon>
    </lineage>
</organism>
<keyword evidence="2" id="KW-1185">Reference proteome</keyword>
<proteinExistence type="predicted"/>
<dbReference type="AlphaFoldDB" id="A0A5N6RTV9"/>
<name>A0A5N6RTV9_9ROSI</name>